<evidence type="ECO:0000313" key="3">
    <source>
        <dbReference type="EMBL" id="KAG0554326.1"/>
    </source>
</evidence>
<dbReference type="PANTHER" id="PTHR33184:SF77">
    <property type="entry name" value="TPD1 PROTEIN HOMOLOG 1-LIKE"/>
    <property type="match status" value="1"/>
</dbReference>
<comment type="caution">
    <text evidence="3">The sequence shown here is derived from an EMBL/GenBank/DDBJ whole genome shotgun (WGS) entry which is preliminary data.</text>
</comment>
<evidence type="ECO:0000256" key="1">
    <source>
        <dbReference type="ARBA" id="ARBA00022729"/>
    </source>
</evidence>
<evidence type="ECO:0000313" key="4">
    <source>
        <dbReference type="Proteomes" id="UP000822688"/>
    </source>
</evidence>
<proteinExistence type="predicted"/>
<dbReference type="EMBL" id="CM026433">
    <property type="protein sequence ID" value="KAG0554326.1"/>
    <property type="molecule type" value="Genomic_DNA"/>
</dbReference>
<keyword evidence="1 2" id="KW-0732">Signal</keyword>
<dbReference type="GO" id="GO:0001709">
    <property type="term" value="P:cell fate determination"/>
    <property type="evidence" value="ECO:0007669"/>
    <property type="project" value="TreeGrafter"/>
</dbReference>
<reference evidence="3" key="1">
    <citation type="submission" date="2020-06" db="EMBL/GenBank/DDBJ databases">
        <title>WGS assembly of Ceratodon purpureus strain R40.</title>
        <authorList>
            <person name="Carey S.B."/>
            <person name="Jenkins J."/>
            <person name="Shu S."/>
            <person name="Lovell J.T."/>
            <person name="Sreedasyam A."/>
            <person name="Maumus F."/>
            <person name="Tiley G.P."/>
            <person name="Fernandez-Pozo N."/>
            <person name="Barry K."/>
            <person name="Chen C."/>
            <person name="Wang M."/>
            <person name="Lipzen A."/>
            <person name="Daum C."/>
            <person name="Saski C.A."/>
            <person name="Payton A.C."/>
            <person name="Mcbreen J.C."/>
            <person name="Conrad R.E."/>
            <person name="Kollar L.M."/>
            <person name="Olsson S."/>
            <person name="Huttunen S."/>
            <person name="Landis J.B."/>
            <person name="Wickett N.J."/>
            <person name="Johnson M.G."/>
            <person name="Rensing S.A."/>
            <person name="Grimwood J."/>
            <person name="Schmutz J."/>
            <person name="Mcdaniel S.F."/>
        </authorList>
    </citation>
    <scope>NUCLEOTIDE SEQUENCE</scope>
    <source>
        <strain evidence="3">R40</strain>
    </source>
</reference>
<dbReference type="Pfam" id="PF24068">
    <property type="entry name" value="TPD1_C"/>
    <property type="match status" value="1"/>
</dbReference>
<dbReference type="InterPro" id="IPR040361">
    <property type="entry name" value="TPD1"/>
</dbReference>
<accession>A0A8T0G4W4</accession>
<gene>
    <name evidence="3" type="ORF">KC19_12G082700</name>
</gene>
<protein>
    <submittedName>
        <fullName evidence="3">Uncharacterized protein</fullName>
    </submittedName>
</protein>
<keyword evidence="4" id="KW-1185">Reference proteome</keyword>
<sequence>MAHTLNFVAGFVTLLVILAAALSCEARRMQETTKVASQAVAEVRHGTEGINLLGQCKETSISINQQSTTTAPGTAPAFAVQILNLCDCPVSNLVLNCPNFATPLPVNPDIMKIRPDGTCLMKNGQAIAASEMIAFTYHQSYKQPLSFRSGAFAC</sequence>
<dbReference type="Proteomes" id="UP000822688">
    <property type="component" value="Chromosome 12"/>
</dbReference>
<feature type="chain" id="PRO_5035843044" evidence="2">
    <location>
        <begin position="27"/>
        <end position="154"/>
    </location>
</feature>
<feature type="signal peptide" evidence="2">
    <location>
        <begin position="1"/>
        <end position="26"/>
    </location>
</feature>
<evidence type="ECO:0000256" key="2">
    <source>
        <dbReference type="SAM" id="SignalP"/>
    </source>
</evidence>
<dbReference type="AlphaFoldDB" id="A0A8T0G4W4"/>
<dbReference type="OrthoDB" id="603213at2759"/>
<organism evidence="3 4">
    <name type="scientific">Ceratodon purpureus</name>
    <name type="common">Fire moss</name>
    <name type="synonym">Dicranum purpureum</name>
    <dbReference type="NCBI Taxonomy" id="3225"/>
    <lineage>
        <taxon>Eukaryota</taxon>
        <taxon>Viridiplantae</taxon>
        <taxon>Streptophyta</taxon>
        <taxon>Embryophyta</taxon>
        <taxon>Bryophyta</taxon>
        <taxon>Bryophytina</taxon>
        <taxon>Bryopsida</taxon>
        <taxon>Dicranidae</taxon>
        <taxon>Pseudoditrichales</taxon>
        <taxon>Ditrichaceae</taxon>
        <taxon>Ceratodon</taxon>
    </lineage>
</organism>
<dbReference type="PANTHER" id="PTHR33184">
    <property type="entry name" value="PROTEIN TAPETUM DETERMINANT 1-LIKE-RELATED"/>
    <property type="match status" value="1"/>
</dbReference>
<name>A0A8T0G4W4_CERPU</name>